<dbReference type="HOGENOM" id="CLU_2569013_0_0_9"/>
<evidence type="ECO:0000313" key="2">
    <source>
        <dbReference type="Proteomes" id="UP000001578"/>
    </source>
</evidence>
<accession>A4IU02</accession>
<dbReference type="KEGG" id="gtn:GTNG_3473"/>
<evidence type="ECO:0000313" key="1">
    <source>
        <dbReference type="EMBL" id="ABO68806.1"/>
    </source>
</evidence>
<dbReference type="EMBL" id="CP000558">
    <property type="protein sequence ID" value="ABO68806.1"/>
    <property type="molecule type" value="Genomic_DNA"/>
</dbReference>
<geneLocation type="plasmid" evidence="1 2">
    <name>pLW1071</name>
</geneLocation>
<name>A4IU02_GEOTN</name>
<sequence>MHNFILDAYVTAATVPGHRILMGRIERVQHRVGYSPKEIVLDAGYYNARLARELERKGISAYMSYRRFHRKEHPDCRSVKF</sequence>
<gene>
    <name evidence="1" type="ordered locus">GTNG_3473</name>
</gene>
<dbReference type="eggNOG" id="COG3039">
    <property type="taxonomic scope" value="Bacteria"/>
</dbReference>
<dbReference type="AlphaFoldDB" id="A4IU02"/>
<dbReference type="Proteomes" id="UP000001578">
    <property type="component" value="Plasmid pLW1071"/>
</dbReference>
<protein>
    <submittedName>
        <fullName evidence="1">Transposase</fullName>
    </submittedName>
</protein>
<organism evidence="1 2">
    <name type="scientific">Geobacillus thermodenitrificans (strain NG80-2)</name>
    <dbReference type="NCBI Taxonomy" id="420246"/>
    <lineage>
        <taxon>Bacteria</taxon>
        <taxon>Bacillati</taxon>
        <taxon>Bacillota</taxon>
        <taxon>Bacilli</taxon>
        <taxon>Bacillales</taxon>
        <taxon>Anoxybacillaceae</taxon>
        <taxon>Geobacillus</taxon>
    </lineage>
</organism>
<proteinExistence type="predicted"/>
<keyword evidence="1" id="KW-0614">Plasmid</keyword>
<reference evidence="1 2" key="1">
    <citation type="journal article" date="2007" name="Proc. Natl. Acad. Sci. U.S.A.">
        <title>Genome and proteome of long-chain alkane degrading Geobacillus thermodenitrificans NG80-2 isolated from a deep-subsurface oil reservoir.</title>
        <authorList>
            <person name="Feng L."/>
            <person name="Wang W."/>
            <person name="Cheng J."/>
            <person name="Ren Y."/>
            <person name="Zhao G."/>
            <person name="Gao C."/>
            <person name="Tang Y."/>
            <person name="Liu X."/>
            <person name="Han W."/>
            <person name="Peng X."/>
            <person name="Liu R."/>
            <person name="Wang L."/>
        </authorList>
    </citation>
    <scope>NUCLEOTIDE SEQUENCE [LARGE SCALE GENOMIC DNA]</scope>
    <source>
        <strain evidence="2">NG80-2</strain>
        <plasmid evidence="1 2">pLW1071</plasmid>
    </source>
</reference>